<dbReference type="GO" id="GO:0008610">
    <property type="term" value="P:lipid biosynthetic process"/>
    <property type="evidence" value="ECO:0007669"/>
    <property type="project" value="TreeGrafter"/>
</dbReference>
<name>A0A285GLQ0_9ACTN</name>
<keyword evidence="2 4" id="KW-0378">Hydrolase</keyword>
<evidence type="ECO:0000256" key="1">
    <source>
        <dbReference type="ARBA" id="ARBA00007169"/>
    </source>
</evidence>
<evidence type="ECO:0000256" key="2">
    <source>
        <dbReference type="ARBA" id="ARBA00022801"/>
    </source>
</evidence>
<dbReference type="GO" id="GO:0016787">
    <property type="term" value="F:hydrolase activity"/>
    <property type="evidence" value="ECO:0007669"/>
    <property type="project" value="UniProtKB-KW"/>
</dbReference>
<keyword evidence="5" id="KW-1185">Reference proteome</keyword>
<comment type="similarity">
    <text evidence="1">Belongs to the thioesterase family.</text>
</comment>
<dbReference type="InterPro" id="IPR020802">
    <property type="entry name" value="TesA-like"/>
</dbReference>
<dbReference type="RefSeq" id="WP_097318968.1">
    <property type="nucleotide sequence ID" value="NZ_OBDY01000002.1"/>
</dbReference>
<dbReference type="Proteomes" id="UP000219612">
    <property type="component" value="Unassembled WGS sequence"/>
</dbReference>
<accession>A0A285GLQ0</accession>
<dbReference type="SUPFAM" id="SSF53474">
    <property type="entry name" value="alpha/beta-Hydrolases"/>
    <property type="match status" value="1"/>
</dbReference>
<dbReference type="Pfam" id="PF00975">
    <property type="entry name" value="Thioesterase"/>
    <property type="match status" value="1"/>
</dbReference>
<dbReference type="EMBL" id="OBDY01000002">
    <property type="protein sequence ID" value="SNY24497.1"/>
    <property type="molecule type" value="Genomic_DNA"/>
</dbReference>
<protein>
    <submittedName>
        <fullName evidence="4">Medium-chain acyl-[acyl-carrier-protein] hydrolase</fullName>
    </submittedName>
</protein>
<dbReference type="PANTHER" id="PTHR11487">
    <property type="entry name" value="THIOESTERASE"/>
    <property type="match status" value="1"/>
</dbReference>
<feature type="domain" description="Thioesterase TesA-like" evidence="3">
    <location>
        <begin position="29"/>
        <end position="253"/>
    </location>
</feature>
<proteinExistence type="inferred from homology"/>
<evidence type="ECO:0000313" key="5">
    <source>
        <dbReference type="Proteomes" id="UP000219612"/>
    </source>
</evidence>
<reference evidence="4 5" key="1">
    <citation type="submission" date="2017-09" db="EMBL/GenBank/DDBJ databases">
        <authorList>
            <person name="Ehlers B."/>
            <person name="Leendertz F.H."/>
        </authorList>
    </citation>
    <scope>NUCLEOTIDE SEQUENCE [LARGE SCALE GENOMIC DNA]</scope>
    <source>
        <strain evidence="4 5">CGMCC 4.6857</strain>
    </source>
</reference>
<dbReference type="InterPro" id="IPR012223">
    <property type="entry name" value="TEII"/>
</dbReference>
<dbReference type="AlphaFoldDB" id="A0A285GLQ0"/>
<dbReference type="OrthoDB" id="8480037at2"/>
<gene>
    <name evidence="4" type="ORF">SAMN05421748_102203</name>
</gene>
<evidence type="ECO:0000313" key="4">
    <source>
        <dbReference type="EMBL" id="SNY24497.1"/>
    </source>
</evidence>
<dbReference type="PANTHER" id="PTHR11487:SF0">
    <property type="entry name" value="S-ACYL FATTY ACID SYNTHASE THIOESTERASE, MEDIUM CHAIN"/>
    <property type="match status" value="1"/>
</dbReference>
<organism evidence="4 5">
    <name type="scientific">Paractinoplanes atraurantiacus</name>
    <dbReference type="NCBI Taxonomy" id="1036182"/>
    <lineage>
        <taxon>Bacteria</taxon>
        <taxon>Bacillati</taxon>
        <taxon>Actinomycetota</taxon>
        <taxon>Actinomycetes</taxon>
        <taxon>Micromonosporales</taxon>
        <taxon>Micromonosporaceae</taxon>
        <taxon>Paractinoplanes</taxon>
    </lineage>
</organism>
<dbReference type="SMART" id="SM00824">
    <property type="entry name" value="PKS_TE"/>
    <property type="match status" value="1"/>
</dbReference>
<dbReference type="InterPro" id="IPR001031">
    <property type="entry name" value="Thioesterase"/>
</dbReference>
<sequence length="256" mass="28007">MTAHAATPFAIESPFVRRARRQAPRVRLICFPYAGAGASVYADWPRGLPPEIEVLAVQLPGRQDRRHEPAFTRMRPLIETLAQVLRPYVASVPFALFGHSGGAMVGFELARTLRRRLGAEPAWLFLSGHAAPDLPRRAAPIHTLPPGEFTAQLRDLDGTPPEVLGDDHLMELLEPTLRADFTLLETHRFAPGEPLSCPVTGYAGESDREAGPADVAAWAAHTTGEFTLRTFPGGHFFLTDAREAILEDIAGNLLPR</sequence>
<dbReference type="Gene3D" id="3.40.50.1820">
    <property type="entry name" value="alpha/beta hydrolase"/>
    <property type="match status" value="1"/>
</dbReference>
<evidence type="ECO:0000259" key="3">
    <source>
        <dbReference type="SMART" id="SM00824"/>
    </source>
</evidence>
<dbReference type="InterPro" id="IPR029058">
    <property type="entry name" value="AB_hydrolase_fold"/>
</dbReference>